<dbReference type="eggNOG" id="COG2242">
    <property type="taxonomic scope" value="Bacteria"/>
</dbReference>
<dbReference type="PATRIC" id="fig|345073.21.peg.275"/>
<dbReference type="KEGG" id="vco:VC0395_A2636"/>
<dbReference type="NCBIfam" id="TIGR01444">
    <property type="entry name" value="fkbM_fam"/>
    <property type="match status" value="1"/>
</dbReference>
<dbReference type="EMBL" id="CP000627">
    <property type="protein sequence ID" value="ABQ21853.1"/>
    <property type="molecule type" value="Genomic_DNA"/>
</dbReference>
<sequence length="286" mass="32954">MKHLIKNYVQKLIKTELDAIQSKSVHDNRNFIYNGEFLILESEFGLHCFPRVQLNHALSYKNPNFDLGMRHWIVNHCKHDTTYIDIGANVGTFCGIAARHIHQGKIIAIEPLTEMENSIRMNVQLNNPLVEFHHFGCAIGENEGENIFEVYEFDNRVSSLYFKKNTDIADKVKNSQVLVRKLSSLDISPTNSVVIKIDAEGAEIEILNQIYEFTEKHNGIEYYICFEFAMGHIQRSNRTFDEIFNIINSKFGSKAYFIHPLSSAEHPEFNKATQDINGNICFKYVS</sequence>
<organism evidence="1">
    <name type="scientific">Vibrio cholerae serotype O1 (strain ATCC 39541 / Classical Ogawa 395 / O395)</name>
    <dbReference type="NCBI Taxonomy" id="345073"/>
    <lineage>
        <taxon>Bacteria</taxon>
        <taxon>Pseudomonadati</taxon>
        <taxon>Pseudomonadota</taxon>
        <taxon>Gammaproteobacteria</taxon>
        <taxon>Vibrionales</taxon>
        <taxon>Vibrionaceae</taxon>
        <taxon>Vibrio</taxon>
    </lineage>
</organism>
<dbReference type="Proteomes" id="UP000000249">
    <property type="component" value="Chromosome 1"/>
</dbReference>
<dbReference type="AlphaFoldDB" id="A0A0H3AM68"/>
<dbReference type="InterPro" id="IPR016725">
    <property type="entry name" value="Ogawa_serotype_WbeT"/>
</dbReference>
<gene>
    <name evidence="1" type="ordered locus">VC0395_A2636</name>
</gene>
<dbReference type="PANTHER" id="PTHR34203:SF15">
    <property type="entry name" value="SLL1173 PROTEIN"/>
    <property type="match status" value="1"/>
</dbReference>
<proteinExistence type="predicted"/>
<evidence type="ECO:0000313" key="1">
    <source>
        <dbReference type="EMBL" id="ABQ21853.1"/>
    </source>
</evidence>
<reference evidence="1" key="1">
    <citation type="submission" date="2007-03" db="EMBL/GenBank/DDBJ databases">
        <authorList>
            <person name="Heidelberg J."/>
        </authorList>
    </citation>
    <scope>NUCLEOTIDE SEQUENCE [LARGE SCALE GENOMIC DNA]</scope>
    <source>
        <strain evidence="1">O395</strain>
    </source>
</reference>
<dbReference type="SUPFAM" id="SSF53335">
    <property type="entry name" value="S-adenosyl-L-methionine-dependent methyltransferases"/>
    <property type="match status" value="1"/>
</dbReference>
<dbReference type="InterPro" id="IPR029063">
    <property type="entry name" value="SAM-dependent_MTases_sf"/>
</dbReference>
<dbReference type="OrthoDB" id="5329963at2"/>
<dbReference type="InterPro" id="IPR052514">
    <property type="entry name" value="SAM-dependent_MTase"/>
</dbReference>
<dbReference type="PANTHER" id="PTHR34203">
    <property type="entry name" value="METHYLTRANSFERASE, FKBM FAMILY PROTEIN"/>
    <property type="match status" value="1"/>
</dbReference>
<dbReference type="PIRSF" id="PIRSF018432">
    <property type="entry name" value="Ogawa_serotype_WbeT"/>
    <property type="match status" value="1"/>
</dbReference>
<dbReference type="Gene3D" id="3.40.50.150">
    <property type="entry name" value="Vaccinia Virus protein VP39"/>
    <property type="match status" value="1"/>
</dbReference>
<name>A0A0H3AM68_VIBC3</name>
<dbReference type="Pfam" id="PF05575">
    <property type="entry name" value="V_cholerae_RfbT"/>
    <property type="match status" value="1"/>
</dbReference>
<protein>
    <submittedName>
        <fullName evidence="1">RfbT protein</fullName>
    </submittedName>
</protein>
<dbReference type="InterPro" id="IPR006342">
    <property type="entry name" value="FkbM_mtfrase"/>
</dbReference>
<accession>A0A0H3AM68</accession>
<dbReference type="RefSeq" id="WP_000681558.1">
    <property type="nucleotide sequence ID" value="NC_009457.1"/>
</dbReference>
<dbReference type="KEGG" id="vcr:VC395_0287"/>
<dbReference type="InterPro" id="IPR008890">
    <property type="entry name" value="V_cholerae_RfbT"/>
</dbReference>